<keyword evidence="2" id="KW-1185">Reference proteome</keyword>
<accession>A0A183FQE2</accession>
<name>A0A183FQE2_HELPZ</name>
<evidence type="ECO:0000313" key="2">
    <source>
        <dbReference type="Proteomes" id="UP000050761"/>
    </source>
</evidence>
<dbReference type="Proteomes" id="UP000050761">
    <property type="component" value="Unassembled WGS sequence"/>
</dbReference>
<reference evidence="1 2" key="1">
    <citation type="submission" date="2018-11" db="EMBL/GenBank/DDBJ databases">
        <authorList>
            <consortium name="Pathogen Informatics"/>
        </authorList>
    </citation>
    <scope>NUCLEOTIDE SEQUENCE [LARGE SCALE GENOMIC DNA]</scope>
</reference>
<evidence type="ECO:0000313" key="3">
    <source>
        <dbReference type="WBParaSite" id="HPBE_0000995101-mRNA-1"/>
    </source>
</evidence>
<dbReference type="AlphaFoldDB" id="A0A183FQE2"/>
<protein>
    <submittedName>
        <fullName evidence="3">Endo/exonuclease/phosphatase domain-containing protein</fullName>
    </submittedName>
</protein>
<dbReference type="EMBL" id="UZAH01026604">
    <property type="protein sequence ID" value="VDO83021.1"/>
    <property type="molecule type" value="Genomic_DNA"/>
</dbReference>
<gene>
    <name evidence="1" type="ORF">HPBE_LOCUS9952</name>
</gene>
<proteinExistence type="predicted"/>
<evidence type="ECO:0000313" key="1">
    <source>
        <dbReference type="EMBL" id="VDO83021.1"/>
    </source>
</evidence>
<accession>A0A3P7Y7C0</accession>
<organism evidence="2 3">
    <name type="scientific">Heligmosomoides polygyrus</name>
    <name type="common">Parasitic roundworm</name>
    <dbReference type="NCBI Taxonomy" id="6339"/>
    <lineage>
        <taxon>Eukaryota</taxon>
        <taxon>Metazoa</taxon>
        <taxon>Ecdysozoa</taxon>
        <taxon>Nematoda</taxon>
        <taxon>Chromadorea</taxon>
        <taxon>Rhabditida</taxon>
        <taxon>Rhabditina</taxon>
        <taxon>Rhabditomorpha</taxon>
        <taxon>Strongyloidea</taxon>
        <taxon>Heligmosomidae</taxon>
        <taxon>Heligmosomoides</taxon>
    </lineage>
</organism>
<sequence length="226" mass="25939">MDSLLLLCRVDAFLVRGSGMFMYSVRGCVRSDCNCVGPDKSWHSVELKYIYNARTRASKASVEDLMMRARKIKYDVIGLTETRRHHPYTPPTTQENNCSSGYATAGDFDCIRRECPDDEEIEAFYVELEKFYKEDHTFYKVIVGDSNAKIGPRRSPEELHIGIHEASSLRWAWESSGGQFHNEIDHIIFNRKYCLTDDSVVPKFTASFARGSAFRVKERRPQSSGR</sequence>
<reference evidence="3" key="2">
    <citation type="submission" date="2019-09" db="UniProtKB">
        <authorList>
            <consortium name="WormBaseParasite"/>
        </authorList>
    </citation>
    <scope>IDENTIFICATION</scope>
</reference>
<dbReference type="WBParaSite" id="HPBE_0000995101-mRNA-1">
    <property type="protein sequence ID" value="HPBE_0000995101-mRNA-1"/>
    <property type="gene ID" value="HPBE_0000995101"/>
</dbReference>